<sequence length="153" mass="17156">MKPSITYLHLLRNTPFFTELNTDQLRFVIQHSREWEVKTGTTIVGPQGGSNTAGYWILLDGGWELRIGGKAYASGHSDPGKWFNQALLASQGAELVANDHSYVMHISEHNMDYMLARGFGFGKHIADGKNFYNSLTTPPCRLRQRNRAISPCS</sequence>
<accession>A0A0X4ET59</accession>
<dbReference type="AlphaFoldDB" id="A0A0X4ET59"/>
<evidence type="ECO:0000313" key="1">
    <source>
        <dbReference type="EMBL" id="KUQ84858.1"/>
    </source>
</evidence>
<dbReference type="InterPro" id="IPR018490">
    <property type="entry name" value="cNMP-bd_dom_sf"/>
</dbReference>
<dbReference type="Gene3D" id="2.60.120.10">
    <property type="entry name" value="Jelly Rolls"/>
    <property type="match status" value="1"/>
</dbReference>
<comment type="caution">
    <text evidence="1">The sequence shown here is derived from an EMBL/GenBank/DDBJ whole genome shotgun (WGS) entry which is preliminary data.</text>
</comment>
<dbReference type="RefSeq" id="WP_059310920.1">
    <property type="nucleotide sequence ID" value="NZ_LRCR01000010.1"/>
</dbReference>
<dbReference type="EMBL" id="LRCR01000010">
    <property type="protein sequence ID" value="KUQ84858.1"/>
    <property type="molecule type" value="Genomic_DNA"/>
</dbReference>
<dbReference type="Proteomes" id="UP000064715">
    <property type="component" value="Unassembled WGS sequence"/>
</dbReference>
<evidence type="ECO:0008006" key="3">
    <source>
        <dbReference type="Google" id="ProtNLM"/>
    </source>
</evidence>
<name>A0A0X4ET59_9ENTR</name>
<proteinExistence type="predicted"/>
<protein>
    <recommendedName>
        <fullName evidence="3">Cyclic nucleotide-binding domain-containing protein</fullName>
    </recommendedName>
</protein>
<reference evidence="2" key="1">
    <citation type="submission" date="2016-01" db="EMBL/GenBank/DDBJ databases">
        <title>WGS of SAMN04407783.</title>
        <authorList>
            <person name="Adams M."/>
            <person name="Sutton G."/>
            <person name="Nelson K."/>
            <person name="Thaden J."/>
            <person name="Fowler V."/>
            <person name="Mccorrison J."/>
            <person name="Sanka R."/>
            <person name="Brinkac L."/>
            <person name="Nierman W."/>
        </authorList>
    </citation>
    <scope>NUCLEOTIDE SEQUENCE [LARGE SCALE GENOMIC DNA]</scope>
    <source>
        <strain evidence="2">GN04363</strain>
    </source>
</reference>
<dbReference type="SUPFAM" id="SSF51206">
    <property type="entry name" value="cAMP-binding domain-like"/>
    <property type="match status" value="1"/>
</dbReference>
<keyword evidence="2" id="KW-1185">Reference proteome</keyword>
<evidence type="ECO:0000313" key="2">
    <source>
        <dbReference type="Proteomes" id="UP000064715"/>
    </source>
</evidence>
<gene>
    <name evidence="1" type="ORF">AWI28_15120</name>
</gene>
<dbReference type="InterPro" id="IPR014710">
    <property type="entry name" value="RmlC-like_jellyroll"/>
</dbReference>
<organism evidence="1 2">
    <name type="scientific">Enterobacter genomosp. O</name>
    <dbReference type="NCBI Taxonomy" id="2364150"/>
    <lineage>
        <taxon>Bacteria</taxon>
        <taxon>Pseudomonadati</taxon>
        <taxon>Pseudomonadota</taxon>
        <taxon>Gammaproteobacteria</taxon>
        <taxon>Enterobacterales</taxon>
        <taxon>Enterobacteriaceae</taxon>
        <taxon>Enterobacter</taxon>
        <taxon>Enterobacter cloacae complex</taxon>
        <taxon>Enterobacter cloacae complex clade O</taxon>
    </lineage>
</organism>
<dbReference type="OrthoDB" id="8899768at2"/>